<sequence length="66" mass="7775">MICISWKYFIKCLSISVTPNSEKRHIYFETEISSDEIDNPAQLMHLMSIMLSGKNIFKLWSSEELF</sequence>
<dbReference type="AlphaFoldDB" id="A0AAV1Z3S4"/>
<evidence type="ECO:0000313" key="2">
    <source>
        <dbReference type="Proteomes" id="UP001497382"/>
    </source>
</evidence>
<dbReference type="Proteomes" id="UP001497382">
    <property type="component" value="Unassembled WGS sequence"/>
</dbReference>
<protein>
    <submittedName>
        <fullName evidence="1">Uncharacterized protein</fullName>
    </submittedName>
</protein>
<comment type="caution">
    <text evidence="1">The sequence shown here is derived from an EMBL/GenBank/DDBJ whole genome shotgun (WGS) entry which is preliminary data.</text>
</comment>
<evidence type="ECO:0000313" key="1">
    <source>
        <dbReference type="EMBL" id="CAL1265043.1"/>
    </source>
</evidence>
<reference evidence="1 2" key="1">
    <citation type="submission" date="2024-04" db="EMBL/GenBank/DDBJ databases">
        <authorList>
            <person name="Rising A."/>
            <person name="Reimegard J."/>
            <person name="Sonavane S."/>
            <person name="Akerstrom W."/>
            <person name="Nylinder S."/>
            <person name="Hedman E."/>
            <person name="Kallberg Y."/>
        </authorList>
    </citation>
    <scope>NUCLEOTIDE SEQUENCE [LARGE SCALE GENOMIC DNA]</scope>
</reference>
<accession>A0AAV1Z3S4</accession>
<proteinExistence type="predicted"/>
<organism evidence="1 2">
    <name type="scientific">Larinioides sclopetarius</name>
    <dbReference type="NCBI Taxonomy" id="280406"/>
    <lineage>
        <taxon>Eukaryota</taxon>
        <taxon>Metazoa</taxon>
        <taxon>Ecdysozoa</taxon>
        <taxon>Arthropoda</taxon>
        <taxon>Chelicerata</taxon>
        <taxon>Arachnida</taxon>
        <taxon>Araneae</taxon>
        <taxon>Araneomorphae</taxon>
        <taxon>Entelegynae</taxon>
        <taxon>Araneoidea</taxon>
        <taxon>Araneidae</taxon>
        <taxon>Larinioides</taxon>
    </lineage>
</organism>
<name>A0AAV1Z3S4_9ARAC</name>
<dbReference type="EMBL" id="CAXIEN010000015">
    <property type="protein sequence ID" value="CAL1265043.1"/>
    <property type="molecule type" value="Genomic_DNA"/>
</dbReference>
<gene>
    <name evidence="1" type="ORF">LARSCL_LOCUS2304</name>
</gene>
<keyword evidence="2" id="KW-1185">Reference proteome</keyword>